<evidence type="ECO:0000313" key="3">
    <source>
        <dbReference type="Proteomes" id="UP001596109"/>
    </source>
</evidence>
<keyword evidence="1" id="KW-0732">Signal</keyword>
<evidence type="ECO:0000313" key="2">
    <source>
        <dbReference type="EMBL" id="MFC5587968.1"/>
    </source>
</evidence>
<proteinExistence type="predicted"/>
<feature type="chain" id="PRO_5047461341" description="Lipoprotein with Yx(FWY)xxD motif" evidence="1">
    <location>
        <begin position="20"/>
        <end position="156"/>
    </location>
</feature>
<dbReference type="Proteomes" id="UP001596109">
    <property type="component" value="Unassembled WGS sequence"/>
</dbReference>
<protein>
    <recommendedName>
        <fullName evidence="4">Lipoprotein with Yx(FWY)xxD motif</fullName>
    </recommendedName>
</protein>
<reference evidence="3" key="1">
    <citation type="journal article" date="2019" name="Int. J. Syst. Evol. Microbiol.">
        <title>The Global Catalogue of Microorganisms (GCM) 10K type strain sequencing project: providing services to taxonomists for standard genome sequencing and annotation.</title>
        <authorList>
            <consortium name="The Broad Institute Genomics Platform"/>
            <consortium name="The Broad Institute Genome Sequencing Center for Infectious Disease"/>
            <person name="Wu L."/>
            <person name="Ma J."/>
        </authorList>
    </citation>
    <scope>NUCLEOTIDE SEQUENCE [LARGE SCALE GENOMIC DNA]</scope>
    <source>
        <strain evidence="3">CGMCC 4.1434</strain>
    </source>
</reference>
<dbReference type="InterPro" id="IPR005297">
    <property type="entry name" value="Lipoprotein_repeat"/>
</dbReference>
<dbReference type="PANTHER" id="PTHR39335">
    <property type="entry name" value="BLL4220 PROTEIN"/>
    <property type="match status" value="1"/>
</dbReference>
<comment type="caution">
    <text evidence="2">The sequence shown here is derived from an EMBL/GenBank/DDBJ whole genome shotgun (WGS) entry which is preliminary data.</text>
</comment>
<accession>A0ABW0TH70</accession>
<evidence type="ECO:0000256" key="1">
    <source>
        <dbReference type="SAM" id="SignalP"/>
    </source>
</evidence>
<sequence>MRKWSLGLLLMMVVALSAACGNGDVADSQVEDQVEVSPGTAGPALQVLSADEVDEYLADDKGMTIYYFKNDVEGKSNCVDDCLANWPLVKAGDYEVPEGYDKADFGKITREDNGEDQLTYKGHPLYYFVKDESQGDMNGEGVKGVWHIVNNETEFE</sequence>
<name>A0ABW0TH70_9BACL</name>
<keyword evidence="3" id="KW-1185">Reference proteome</keyword>
<organism evidence="2 3">
    <name type="scientific">Sporosarcina soli</name>
    <dbReference type="NCBI Taxonomy" id="334736"/>
    <lineage>
        <taxon>Bacteria</taxon>
        <taxon>Bacillati</taxon>
        <taxon>Bacillota</taxon>
        <taxon>Bacilli</taxon>
        <taxon>Bacillales</taxon>
        <taxon>Caryophanaceae</taxon>
        <taxon>Sporosarcina</taxon>
    </lineage>
</organism>
<dbReference type="PANTHER" id="PTHR39335:SF1">
    <property type="entry name" value="BLL4220 PROTEIN"/>
    <property type="match status" value="1"/>
</dbReference>
<feature type="signal peptide" evidence="1">
    <location>
        <begin position="1"/>
        <end position="19"/>
    </location>
</feature>
<dbReference type="PROSITE" id="PS51257">
    <property type="entry name" value="PROKAR_LIPOPROTEIN"/>
    <property type="match status" value="1"/>
</dbReference>
<evidence type="ECO:0008006" key="4">
    <source>
        <dbReference type="Google" id="ProtNLM"/>
    </source>
</evidence>
<gene>
    <name evidence="2" type="ORF">ACFPRA_03485</name>
</gene>
<dbReference type="EMBL" id="JBHSNO010000002">
    <property type="protein sequence ID" value="MFC5587968.1"/>
    <property type="molecule type" value="Genomic_DNA"/>
</dbReference>
<dbReference type="Pfam" id="PF03640">
    <property type="entry name" value="Lipoprotein_15"/>
    <property type="match status" value="2"/>
</dbReference>
<dbReference type="RefSeq" id="WP_381430840.1">
    <property type="nucleotide sequence ID" value="NZ_JBHSNO010000002.1"/>
</dbReference>